<organism evidence="8 9">
    <name type="scientific">Anopheles dirus</name>
    <dbReference type="NCBI Taxonomy" id="7168"/>
    <lineage>
        <taxon>Eukaryota</taxon>
        <taxon>Metazoa</taxon>
        <taxon>Ecdysozoa</taxon>
        <taxon>Arthropoda</taxon>
        <taxon>Hexapoda</taxon>
        <taxon>Insecta</taxon>
        <taxon>Pterygota</taxon>
        <taxon>Neoptera</taxon>
        <taxon>Endopterygota</taxon>
        <taxon>Diptera</taxon>
        <taxon>Nematocera</taxon>
        <taxon>Culicoidea</taxon>
        <taxon>Culicidae</taxon>
        <taxon>Anophelinae</taxon>
        <taxon>Anopheles</taxon>
    </lineage>
</organism>
<keyword evidence="9" id="KW-1185">Reference proteome</keyword>
<evidence type="ECO:0000256" key="3">
    <source>
        <dbReference type="ARBA" id="ARBA00022490"/>
    </source>
</evidence>
<evidence type="ECO:0000259" key="7">
    <source>
        <dbReference type="Pfam" id="PF17777"/>
    </source>
</evidence>
<keyword evidence="4 5" id="KW-0539">Nucleus</keyword>
<dbReference type="Proteomes" id="UP000075884">
    <property type="component" value="Unassembled WGS sequence"/>
</dbReference>
<dbReference type="SUPFAM" id="SSF48371">
    <property type="entry name" value="ARM repeat"/>
    <property type="match status" value="1"/>
</dbReference>
<feature type="region of interest" description="Disordered" evidence="6">
    <location>
        <begin position="232"/>
        <end position="293"/>
    </location>
</feature>
<feature type="domain" description="Large ribosomal subunit protein uL10-like insertion" evidence="7">
    <location>
        <begin position="131"/>
        <end position="200"/>
    </location>
</feature>
<evidence type="ECO:0000256" key="5">
    <source>
        <dbReference type="RuleBase" id="RU364039"/>
    </source>
</evidence>
<dbReference type="PANTHER" id="PTHR45841:SF1">
    <property type="entry name" value="MRNA TURNOVER PROTEIN 4 HOMOLOG"/>
    <property type="match status" value="1"/>
</dbReference>
<keyword evidence="3 5" id="KW-0963">Cytoplasm</keyword>
<dbReference type="InterPro" id="IPR001790">
    <property type="entry name" value="Ribosomal_uL10"/>
</dbReference>
<dbReference type="InterPro" id="IPR033867">
    <property type="entry name" value="Mrt4"/>
</dbReference>
<evidence type="ECO:0000313" key="9">
    <source>
        <dbReference type="Proteomes" id="UP000075884"/>
    </source>
</evidence>
<evidence type="ECO:0000256" key="2">
    <source>
        <dbReference type="ARBA" id="ARBA00008889"/>
    </source>
</evidence>
<dbReference type="Gene3D" id="3.30.70.1730">
    <property type="match status" value="1"/>
</dbReference>
<protein>
    <recommendedName>
        <fullName evidence="5">Ribosome assembly factor mrt4</fullName>
    </recommendedName>
</protein>
<comment type="function">
    <text evidence="1 5">Component of the ribosome assembly machinery. Nuclear paralog of the ribosomal protein P0, it binds pre-60S subunits at an early stage of assembly in the nucleolus, and is replaced by P0 in cytoplasmic pre-60S subunits and mature 80S ribosomes.</text>
</comment>
<dbReference type="VEuPathDB" id="VectorBase:ADIR007123"/>
<comment type="subcellular location">
    <subcellularLocation>
        <location evidence="5">Cytoplasm</location>
    </subcellularLocation>
    <subcellularLocation>
        <location evidence="5">Nucleus</location>
        <location evidence="5">Nucleolus</location>
    </subcellularLocation>
</comment>
<dbReference type="AlphaFoldDB" id="A0A182NHK0"/>
<dbReference type="InterPro" id="IPR040637">
    <property type="entry name" value="Ribosomal_uL10-like_insert"/>
</dbReference>
<dbReference type="PANTHER" id="PTHR45841">
    <property type="entry name" value="MRNA TURNOVER PROTEIN 4 MRTO4"/>
    <property type="match status" value="1"/>
</dbReference>
<dbReference type="Pfam" id="PF17777">
    <property type="entry name" value="RL10P_insert"/>
    <property type="match status" value="1"/>
</dbReference>
<reference evidence="9" key="1">
    <citation type="submission" date="2013-03" db="EMBL/GenBank/DDBJ databases">
        <title>The Genome Sequence of Anopheles dirus WRAIR2.</title>
        <authorList>
            <consortium name="The Broad Institute Genomics Platform"/>
            <person name="Neafsey D.E."/>
            <person name="Walton C."/>
            <person name="Walker B."/>
            <person name="Young S.K."/>
            <person name="Zeng Q."/>
            <person name="Gargeya S."/>
            <person name="Fitzgerald M."/>
            <person name="Haas B."/>
            <person name="Abouelleil A."/>
            <person name="Allen A.W."/>
            <person name="Alvarado L."/>
            <person name="Arachchi H.M."/>
            <person name="Berlin A.M."/>
            <person name="Chapman S.B."/>
            <person name="Gainer-Dewar J."/>
            <person name="Goldberg J."/>
            <person name="Griggs A."/>
            <person name="Gujja S."/>
            <person name="Hansen M."/>
            <person name="Howarth C."/>
            <person name="Imamovic A."/>
            <person name="Ireland A."/>
            <person name="Larimer J."/>
            <person name="McCowan C."/>
            <person name="Murphy C."/>
            <person name="Pearson M."/>
            <person name="Poon T.W."/>
            <person name="Priest M."/>
            <person name="Roberts A."/>
            <person name="Saif S."/>
            <person name="Shea T."/>
            <person name="Sisk P."/>
            <person name="Sykes S."/>
            <person name="Wortman J."/>
            <person name="Nusbaum C."/>
            <person name="Birren B."/>
        </authorList>
    </citation>
    <scope>NUCLEOTIDE SEQUENCE [LARGE SCALE GENOMIC DNA]</scope>
    <source>
        <strain evidence="9">WRAIR2</strain>
    </source>
</reference>
<dbReference type="GO" id="GO:0005737">
    <property type="term" value="C:cytoplasm"/>
    <property type="evidence" value="ECO:0007669"/>
    <property type="project" value="UniProtKB-SubCell"/>
</dbReference>
<comment type="subunit">
    <text evidence="5">Associates with the pre-60S ribosomal particle.</text>
</comment>
<feature type="compositionally biased region" description="Acidic residues" evidence="6">
    <location>
        <begin position="252"/>
        <end position="293"/>
    </location>
</feature>
<dbReference type="Gene3D" id="3.90.105.20">
    <property type="match status" value="1"/>
</dbReference>
<dbReference type="GO" id="GO:0006364">
    <property type="term" value="P:rRNA processing"/>
    <property type="evidence" value="ECO:0007669"/>
    <property type="project" value="TreeGrafter"/>
</dbReference>
<feature type="compositionally biased region" description="Basic residues" evidence="6">
    <location>
        <begin position="233"/>
        <end position="247"/>
    </location>
</feature>
<dbReference type="CDD" id="cd05796">
    <property type="entry name" value="Ribosomal_P0_like"/>
    <property type="match status" value="1"/>
</dbReference>
<evidence type="ECO:0000313" key="8">
    <source>
        <dbReference type="EnsemblMetazoa" id="ADIR007123-PA"/>
    </source>
</evidence>
<dbReference type="FunFam" id="3.90.105.20:FF:000002">
    <property type="entry name" value="Ribosome assembly factor mrt4"/>
    <property type="match status" value="1"/>
</dbReference>
<evidence type="ECO:0000256" key="6">
    <source>
        <dbReference type="SAM" id="MobiDB-lite"/>
    </source>
</evidence>
<dbReference type="InterPro" id="IPR016024">
    <property type="entry name" value="ARM-type_fold"/>
</dbReference>
<evidence type="ECO:0000256" key="4">
    <source>
        <dbReference type="ARBA" id="ARBA00023242"/>
    </source>
</evidence>
<dbReference type="STRING" id="7168.A0A182NHK0"/>
<dbReference type="GO" id="GO:0000027">
    <property type="term" value="P:ribosomal large subunit assembly"/>
    <property type="evidence" value="ECO:0007669"/>
    <property type="project" value="InterPro"/>
</dbReference>
<evidence type="ECO:0000256" key="1">
    <source>
        <dbReference type="ARBA" id="ARBA00004046"/>
    </source>
</evidence>
<dbReference type="GO" id="GO:0003723">
    <property type="term" value="F:RNA binding"/>
    <property type="evidence" value="ECO:0007669"/>
    <property type="project" value="TreeGrafter"/>
</dbReference>
<dbReference type="FunFam" id="3.30.70.1730:FF:000005">
    <property type="entry name" value="Ribosome assembly factor mrt4"/>
    <property type="match status" value="1"/>
</dbReference>
<dbReference type="InterPro" id="IPR051742">
    <property type="entry name" value="Ribosome_Assembly_uL10"/>
</dbReference>
<keyword evidence="5" id="KW-0690">Ribosome biogenesis</keyword>
<dbReference type="EnsemblMetazoa" id="ADIR007123-RA">
    <property type="protein sequence ID" value="ADIR007123-PA"/>
    <property type="gene ID" value="ADIR007123"/>
</dbReference>
<comment type="similarity">
    <text evidence="2 5">Belongs to the universal ribosomal protein uL10 family.</text>
</comment>
<reference evidence="8" key="2">
    <citation type="submission" date="2020-05" db="UniProtKB">
        <authorList>
            <consortium name="EnsemblMetazoa"/>
        </authorList>
    </citation>
    <scope>IDENTIFICATION</scope>
    <source>
        <strain evidence="8">WRAIR2</strain>
    </source>
</reference>
<dbReference type="GO" id="GO:0005730">
    <property type="term" value="C:nucleolus"/>
    <property type="evidence" value="ECO:0007669"/>
    <property type="project" value="UniProtKB-SubCell"/>
</dbReference>
<dbReference type="InterPro" id="IPR043141">
    <property type="entry name" value="Ribosomal_uL10-like_sf"/>
</dbReference>
<dbReference type="GO" id="GO:0030687">
    <property type="term" value="C:preribosome, large subunit precursor"/>
    <property type="evidence" value="ECO:0007669"/>
    <property type="project" value="TreeGrafter"/>
</dbReference>
<dbReference type="InterPro" id="IPR043164">
    <property type="entry name" value="Ribosomal_uL10-like_insert_sf"/>
</dbReference>
<proteinExistence type="inferred from homology"/>
<accession>A0A182NHK0</accession>
<name>A0A182NHK0_9DIPT</name>
<dbReference type="SUPFAM" id="SSF160369">
    <property type="entry name" value="Ribosomal protein L10-like"/>
    <property type="match status" value="1"/>
</dbReference>
<dbReference type="GO" id="GO:0000956">
    <property type="term" value="P:nuclear-transcribed mRNA catabolic process"/>
    <property type="evidence" value="ECO:0007669"/>
    <property type="project" value="TreeGrafter"/>
</dbReference>
<dbReference type="Pfam" id="PF00466">
    <property type="entry name" value="Ribosomal_L10"/>
    <property type="match status" value="1"/>
</dbReference>
<sequence>MPKSRRDKKVSLTKTDRKGLSNKQQIIEDIQQCRDTYDNIFLFSVQNMRNSKLKDVRTEWKNSRFFFGKNRVMQLGLKLVSDEEGSKPTELEQGMEKLREQMIGQCGLLFTSESKQTVLEWFESYQATEYARSGFRATKTVKLKTGPLEDFSHAIEPHLRSLGMPTKLDRGVVTLYKDFTVCEKGKLLTPEQARMLKLLGKPMAKFKVVINCCLTKKDGFEEICKRDIEVTKKTKKPVKPTAPKKSKKAEDAMSEDEEDEDDDDDDDDEEDDEDGDAMEQDDGEETDDDEDGA</sequence>